<evidence type="ECO:0000313" key="1">
    <source>
        <dbReference type="EMBL" id="DAD75661.1"/>
    </source>
</evidence>
<proteinExistence type="predicted"/>
<organism evidence="1">
    <name type="scientific">Podoviridae sp. ctzeq1</name>
    <dbReference type="NCBI Taxonomy" id="2826597"/>
    <lineage>
        <taxon>Viruses</taxon>
        <taxon>Duplodnaviria</taxon>
        <taxon>Heunggongvirae</taxon>
        <taxon>Uroviricota</taxon>
        <taxon>Caudoviricetes</taxon>
    </lineage>
</organism>
<sequence length="48" mass="5556">MFANDKGKLAGRRKAYYQLTVCDYCKKVHRVRIPTRATLQSPKPSMRA</sequence>
<dbReference type="EMBL" id="BK014787">
    <property type="protein sequence ID" value="DAD75661.1"/>
    <property type="molecule type" value="Genomic_DNA"/>
</dbReference>
<accession>A0A8S5M019</accession>
<name>A0A8S5M019_9CAUD</name>
<reference evidence="1" key="1">
    <citation type="journal article" date="2021" name="Proc. Natl. Acad. Sci. U.S.A.">
        <title>A Catalog of Tens of Thousands of Viruses from Human Metagenomes Reveals Hidden Associations with Chronic Diseases.</title>
        <authorList>
            <person name="Tisza M.J."/>
            <person name="Buck C.B."/>
        </authorList>
    </citation>
    <scope>NUCLEOTIDE SEQUENCE</scope>
    <source>
        <strain evidence="1">Ctzeq1</strain>
    </source>
</reference>
<protein>
    <submittedName>
        <fullName evidence="1">Uncharacterized protein</fullName>
    </submittedName>
</protein>